<comment type="caution">
    <text evidence="10">The sequence shown here is derived from an EMBL/GenBank/DDBJ whole genome shotgun (WGS) entry which is preliminary data.</text>
</comment>
<dbReference type="InterPro" id="IPR048454">
    <property type="entry name" value="YetF_N"/>
</dbReference>
<dbReference type="OrthoDB" id="9778331at2"/>
<evidence type="ECO:0000256" key="2">
    <source>
        <dbReference type="ARBA" id="ARBA00006448"/>
    </source>
</evidence>
<dbReference type="EMBL" id="QPJJ01000015">
    <property type="protein sequence ID" value="RCW63929.1"/>
    <property type="molecule type" value="Genomic_DNA"/>
</dbReference>
<keyword evidence="5 7" id="KW-1133">Transmembrane helix</keyword>
<sequence>MEINELLIRIAIGFFVLFILTRISGRKEISQMTFFNFVSAIAIGSITANLVVNSNLSIRNGVLALTGWTIFTLLMDYIDIKSIKGRKVVTGGPIIVIREGRIIEKALRKSRLDLDFLNAMLRQQSIFAIPDVDYAVFETNGTLSVMPKDNQKPVTNKDMNKVRKSNVYSIPTGIISDGKLLVKNLEKLNLDQNWVLGQLKQSEVGYISDVFFAQVQKDGSLFISEKDKKGGN</sequence>
<evidence type="ECO:0000256" key="6">
    <source>
        <dbReference type="ARBA" id="ARBA00023136"/>
    </source>
</evidence>
<comment type="similarity">
    <text evidence="2">Belongs to the UPF0702 family.</text>
</comment>
<organism evidence="10 11">
    <name type="scientific">Saliterribacillus persicus</name>
    <dbReference type="NCBI Taxonomy" id="930114"/>
    <lineage>
        <taxon>Bacteria</taxon>
        <taxon>Bacillati</taxon>
        <taxon>Bacillota</taxon>
        <taxon>Bacilli</taxon>
        <taxon>Bacillales</taxon>
        <taxon>Bacillaceae</taxon>
        <taxon>Saliterribacillus</taxon>
    </lineage>
</organism>
<dbReference type="Pfam" id="PF04239">
    <property type="entry name" value="DUF421"/>
    <property type="match status" value="1"/>
</dbReference>
<dbReference type="InterPro" id="IPR023090">
    <property type="entry name" value="UPF0702_alpha/beta_dom_sf"/>
</dbReference>
<evidence type="ECO:0000259" key="8">
    <source>
        <dbReference type="Pfam" id="PF04239"/>
    </source>
</evidence>
<keyword evidence="4 7" id="KW-0812">Transmembrane</keyword>
<feature type="transmembrane region" description="Helical" evidence="7">
    <location>
        <begin position="32"/>
        <end position="52"/>
    </location>
</feature>
<dbReference type="GO" id="GO:0005886">
    <property type="term" value="C:plasma membrane"/>
    <property type="evidence" value="ECO:0007669"/>
    <property type="project" value="UniProtKB-SubCell"/>
</dbReference>
<dbReference type="Gene3D" id="3.30.240.20">
    <property type="entry name" value="bsu07140 like domains"/>
    <property type="match status" value="2"/>
</dbReference>
<feature type="transmembrane region" description="Helical" evidence="7">
    <location>
        <begin position="58"/>
        <end position="78"/>
    </location>
</feature>
<evidence type="ECO:0000256" key="1">
    <source>
        <dbReference type="ARBA" id="ARBA00004651"/>
    </source>
</evidence>
<keyword evidence="11" id="KW-1185">Reference proteome</keyword>
<name>A0A368X896_9BACI</name>
<evidence type="ECO:0000313" key="10">
    <source>
        <dbReference type="EMBL" id="RCW63929.1"/>
    </source>
</evidence>
<dbReference type="Pfam" id="PF20730">
    <property type="entry name" value="YetF_N"/>
    <property type="match status" value="1"/>
</dbReference>
<dbReference type="PANTHER" id="PTHR34582:SF7">
    <property type="entry name" value="UPF0702 TRANSMEMBRANE PROTEIN YDFS"/>
    <property type="match status" value="1"/>
</dbReference>
<accession>A0A368X896</accession>
<evidence type="ECO:0000259" key="9">
    <source>
        <dbReference type="Pfam" id="PF20730"/>
    </source>
</evidence>
<dbReference type="RefSeq" id="WP_114354063.1">
    <property type="nucleotide sequence ID" value="NZ_QPJJ01000015.1"/>
</dbReference>
<proteinExistence type="inferred from homology"/>
<gene>
    <name evidence="10" type="ORF">DFR57_11554</name>
</gene>
<protein>
    <submittedName>
        <fullName evidence="10">Uncharacterized membrane protein YcaP (DUF421 family)</fullName>
    </submittedName>
</protein>
<dbReference type="InterPro" id="IPR007353">
    <property type="entry name" value="DUF421"/>
</dbReference>
<keyword evidence="3" id="KW-1003">Cell membrane</keyword>
<reference evidence="10 11" key="1">
    <citation type="submission" date="2018-07" db="EMBL/GenBank/DDBJ databases">
        <title>Genomic Encyclopedia of Type Strains, Phase IV (KMG-IV): sequencing the most valuable type-strain genomes for metagenomic binning, comparative biology and taxonomic classification.</title>
        <authorList>
            <person name="Goeker M."/>
        </authorList>
    </citation>
    <scope>NUCLEOTIDE SEQUENCE [LARGE SCALE GENOMIC DNA]</scope>
    <source>
        <strain evidence="10 11">DSM 27696</strain>
    </source>
</reference>
<evidence type="ECO:0000256" key="4">
    <source>
        <dbReference type="ARBA" id="ARBA00022692"/>
    </source>
</evidence>
<comment type="subcellular location">
    <subcellularLocation>
        <location evidence="1">Cell membrane</location>
        <topology evidence="1">Multi-pass membrane protein</topology>
    </subcellularLocation>
</comment>
<feature type="domain" description="YetF C-terminal" evidence="8">
    <location>
        <begin position="81"/>
        <end position="215"/>
    </location>
</feature>
<feature type="transmembrane region" description="Helical" evidence="7">
    <location>
        <begin position="6"/>
        <end position="25"/>
    </location>
</feature>
<evidence type="ECO:0000313" key="11">
    <source>
        <dbReference type="Proteomes" id="UP000252585"/>
    </source>
</evidence>
<evidence type="ECO:0000256" key="3">
    <source>
        <dbReference type="ARBA" id="ARBA00022475"/>
    </source>
</evidence>
<keyword evidence="6 7" id="KW-0472">Membrane</keyword>
<dbReference type="PANTHER" id="PTHR34582">
    <property type="entry name" value="UPF0702 TRANSMEMBRANE PROTEIN YCAP"/>
    <property type="match status" value="1"/>
</dbReference>
<evidence type="ECO:0000256" key="5">
    <source>
        <dbReference type="ARBA" id="ARBA00022989"/>
    </source>
</evidence>
<feature type="domain" description="YetF-like N-terminal transmembrane" evidence="9">
    <location>
        <begin position="5"/>
        <end position="78"/>
    </location>
</feature>
<evidence type="ECO:0000256" key="7">
    <source>
        <dbReference type="SAM" id="Phobius"/>
    </source>
</evidence>
<dbReference type="AlphaFoldDB" id="A0A368X896"/>
<dbReference type="Proteomes" id="UP000252585">
    <property type="component" value="Unassembled WGS sequence"/>
</dbReference>